<keyword evidence="9" id="KW-0418">Kinase</keyword>
<keyword evidence="3" id="KW-0597">Phosphoprotein</keyword>
<dbReference type="SUPFAM" id="SSF55785">
    <property type="entry name" value="PYP-like sensor domain (PAS domain)"/>
    <property type="match status" value="3"/>
</dbReference>
<dbReference type="GO" id="GO:0005524">
    <property type="term" value="F:ATP binding"/>
    <property type="evidence" value="ECO:0007669"/>
    <property type="project" value="UniProtKB-KW"/>
</dbReference>
<evidence type="ECO:0000313" key="14">
    <source>
        <dbReference type="EMBL" id="MCJ0973088.1"/>
    </source>
</evidence>
<keyword evidence="8" id="KW-0547">Nucleotide-binding</keyword>
<organism evidence="14 15">
    <name type="scientific">Stutzerimonas marianensis</name>
    <dbReference type="NCBI Taxonomy" id="2929513"/>
    <lineage>
        <taxon>Bacteria</taxon>
        <taxon>Pseudomonadati</taxon>
        <taxon>Pseudomonadota</taxon>
        <taxon>Gammaproteobacteria</taxon>
        <taxon>Pseudomonadales</taxon>
        <taxon>Pseudomonadaceae</taxon>
        <taxon>Stutzerimonas</taxon>
    </lineage>
</organism>
<dbReference type="Pfam" id="PF08448">
    <property type="entry name" value="PAS_4"/>
    <property type="match status" value="2"/>
</dbReference>
<dbReference type="InterPro" id="IPR000014">
    <property type="entry name" value="PAS"/>
</dbReference>
<gene>
    <name evidence="14" type="ORF">MST27_06865</name>
</gene>
<dbReference type="Gene3D" id="3.30.565.10">
    <property type="entry name" value="Histidine kinase-like ATPase, C-terminal domain"/>
    <property type="match status" value="1"/>
</dbReference>
<dbReference type="Pfam" id="PF07536">
    <property type="entry name" value="HWE_HK"/>
    <property type="match status" value="1"/>
</dbReference>
<dbReference type="PANTHER" id="PTHR41523">
    <property type="entry name" value="TWO-COMPONENT SYSTEM SENSOR PROTEIN"/>
    <property type="match status" value="1"/>
</dbReference>
<evidence type="ECO:0000256" key="9">
    <source>
        <dbReference type="ARBA" id="ARBA00022777"/>
    </source>
</evidence>
<evidence type="ECO:0000256" key="11">
    <source>
        <dbReference type="ARBA" id="ARBA00023026"/>
    </source>
</evidence>
<evidence type="ECO:0000256" key="10">
    <source>
        <dbReference type="ARBA" id="ARBA00022840"/>
    </source>
</evidence>
<dbReference type="GO" id="GO:0004673">
    <property type="term" value="F:protein histidine kinase activity"/>
    <property type="evidence" value="ECO:0007669"/>
    <property type="project" value="UniProtKB-EC"/>
</dbReference>
<evidence type="ECO:0000256" key="6">
    <source>
        <dbReference type="ARBA" id="ARBA00022679"/>
    </source>
</evidence>
<comment type="caution">
    <text evidence="14">The sequence shown here is derived from an EMBL/GenBank/DDBJ whole genome shotgun (WGS) entry which is preliminary data.</text>
</comment>
<feature type="domain" description="PAS" evidence="12">
    <location>
        <begin position="276"/>
        <end position="312"/>
    </location>
</feature>
<evidence type="ECO:0000259" key="13">
    <source>
        <dbReference type="PROSITE" id="PS50113"/>
    </source>
</evidence>
<evidence type="ECO:0000256" key="2">
    <source>
        <dbReference type="ARBA" id="ARBA00012438"/>
    </source>
</evidence>
<dbReference type="RefSeq" id="WP_243605262.1">
    <property type="nucleotide sequence ID" value="NZ_JALGRD010000003.1"/>
</dbReference>
<dbReference type="PROSITE" id="PS50113">
    <property type="entry name" value="PAC"/>
    <property type="match status" value="1"/>
</dbReference>
<dbReference type="SMART" id="SM00911">
    <property type="entry name" value="HWE_HK"/>
    <property type="match status" value="1"/>
</dbReference>
<keyword evidence="15" id="KW-1185">Reference proteome</keyword>
<evidence type="ECO:0000256" key="8">
    <source>
        <dbReference type="ARBA" id="ARBA00022741"/>
    </source>
</evidence>
<dbReference type="InterPro" id="IPR036890">
    <property type="entry name" value="HATPase_C_sf"/>
</dbReference>
<name>A0A9X1W7Z9_9GAMM</name>
<evidence type="ECO:0000313" key="15">
    <source>
        <dbReference type="Proteomes" id="UP001139682"/>
    </source>
</evidence>
<evidence type="ECO:0000256" key="5">
    <source>
        <dbReference type="ARBA" id="ARBA00022643"/>
    </source>
</evidence>
<dbReference type="SMART" id="SM00091">
    <property type="entry name" value="PAS"/>
    <property type="match status" value="3"/>
</dbReference>
<feature type="domain" description="PAC" evidence="13">
    <location>
        <begin position="354"/>
        <end position="406"/>
    </location>
</feature>
<keyword evidence="6" id="KW-0808">Transferase</keyword>
<keyword evidence="4" id="KW-0285">Flavoprotein</keyword>
<evidence type="ECO:0000256" key="4">
    <source>
        <dbReference type="ARBA" id="ARBA00022630"/>
    </source>
</evidence>
<dbReference type="Gene3D" id="3.30.450.20">
    <property type="entry name" value="PAS domain"/>
    <property type="match status" value="4"/>
</dbReference>
<dbReference type="CDD" id="cd00130">
    <property type="entry name" value="PAS"/>
    <property type="match status" value="2"/>
</dbReference>
<dbReference type="InterPro" id="IPR035965">
    <property type="entry name" value="PAS-like_dom_sf"/>
</dbReference>
<feature type="domain" description="PAS" evidence="12">
    <location>
        <begin position="145"/>
        <end position="216"/>
    </location>
</feature>
<protein>
    <recommendedName>
        <fullName evidence="2">histidine kinase</fullName>
        <ecNumber evidence="2">2.7.13.3</ecNumber>
    </recommendedName>
</protein>
<accession>A0A9X1W7Z9</accession>
<dbReference type="InterPro" id="IPR013656">
    <property type="entry name" value="PAS_4"/>
</dbReference>
<dbReference type="EC" id="2.7.13.3" evidence="2"/>
<evidence type="ECO:0000259" key="12">
    <source>
        <dbReference type="PROSITE" id="PS50112"/>
    </source>
</evidence>
<dbReference type="InterPro" id="IPR011102">
    <property type="entry name" value="Sig_transdc_His_kinase_HWE"/>
</dbReference>
<dbReference type="NCBIfam" id="TIGR00229">
    <property type="entry name" value="sensory_box"/>
    <property type="match status" value="1"/>
</dbReference>
<dbReference type="PANTHER" id="PTHR41523:SF7">
    <property type="entry name" value="HISTIDINE KINASE"/>
    <property type="match status" value="1"/>
</dbReference>
<evidence type="ECO:0000256" key="7">
    <source>
        <dbReference type="ARBA" id="ARBA00022737"/>
    </source>
</evidence>
<evidence type="ECO:0000256" key="1">
    <source>
        <dbReference type="ARBA" id="ARBA00000085"/>
    </source>
</evidence>
<sequence length="596" mass="65227">MQTADTYGTRLAADSLAGPTPFEDSTLDRLPMAVCTLDADGAVLRYNRMADRLCGGGLASDGRLRILCADGRLQPLAGTPLGDTLRTGRATQDVTLLIERADGIPAAVLANIDALRSDTGQITGAILCFQCSTPGRARHADQRHQVEWLRAIVDNTPECVKVVDRDGTLLQMNPAGLRMVEASAPDEVEGGCVIDLIAPEHRDSWREHHQRVCDGEKLSWQFDVISLKGTRRHMETHAVPMPMPGDGKIGKGRFVQLAITHDITERKRLESAHLEAELRLRNLLDALPTAVYTTDAKGVVTYFNQACVELAGRVPQIGTDEWSVVWRLCRPDGTVIAPGSCPMAVALAENRSFHGVEALAQRPDGSYVPFLGYPAPLRNKAGEVVGAVNMMVDITERKVAEDHRQLLLNELNHRVKNTLATVQSIASQSFRRDSGNESYRWFEARLIALSKAHDVLSRENWDSADLRDVVEQATAPFQVEGRQRFAIDGPGLRLRPKTALALAMAVHELCTNAGKYGALSSDKGIVQLQWTLEPRQGAPILALRWQERGGPPVVPPERKGFGSRLLERGLAGELNAQVRLAFLSGGLNCEMEVPLQ</sequence>
<comment type="catalytic activity">
    <reaction evidence="1">
        <text>ATP + protein L-histidine = ADP + protein N-phospho-L-histidine.</text>
        <dbReference type="EC" id="2.7.13.3"/>
    </reaction>
</comment>
<dbReference type="PROSITE" id="PS50112">
    <property type="entry name" value="PAS"/>
    <property type="match status" value="2"/>
</dbReference>
<dbReference type="Proteomes" id="UP001139682">
    <property type="component" value="Unassembled WGS sequence"/>
</dbReference>
<evidence type="ECO:0000256" key="3">
    <source>
        <dbReference type="ARBA" id="ARBA00022553"/>
    </source>
</evidence>
<proteinExistence type="predicted"/>
<keyword evidence="11" id="KW-0843">Virulence</keyword>
<dbReference type="AlphaFoldDB" id="A0A9X1W7Z9"/>
<dbReference type="EMBL" id="JALGRD010000003">
    <property type="protein sequence ID" value="MCJ0973088.1"/>
    <property type="molecule type" value="Genomic_DNA"/>
</dbReference>
<reference evidence="14" key="1">
    <citation type="submission" date="2022-03" db="EMBL/GenBank/DDBJ databases">
        <title>Pseudomonas marianensis sp. nov., a marine bacterium isolated from deep-sea sediments of the Mariana Trench.</title>
        <authorList>
            <person name="Wei Y."/>
        </authorList>
    </citation>
    <scope>NUCLEOTIDE SEQUENCE</scope>
    <source>
        <strain evidence="14">PS1</strain>
    </source>
</reference>
<keyword evidence="10" id="KW-0067">ATP-binding</keyword>
<keyword evidence="5" id="KW-0288">FMN</keyword>
<keyword evidence="7" id="KW-0677">Repeat</keyword>
<dbReference type="InterPro" id="IPR000700">
    <property type="entry name" value="PAS-assoc_C"/>
</dbReference>